<comment type="caution">
    <text evidence="1">The sequence shown here is derived from an EMBL/GenBank/DDBJ whole genome shotgun (WGS) entry which is preliminary data.</text>
</comment>
<proteinExistence type="predicted"/>
<keyword evidence="2" id="KW-1185">Reference proteome</keyword>
<dbReference type="Proteomes" id="UP000243542">
    <property type="component" value="Unassembled WGS sequence"/>
</dbReference>
<dbReference type="EMBL" id="PDJK01000002">
    <property type="protein sequence ID" value="PFG48105.1"/>
    <property type="molecule type" value="Genomic_DNA"/>
</dbReference>
<dbReference type="RefSeq" id="WP_170069752.1">
    <property type="nucleotide sequence ID" value="NZ_JBIAKZ010000002.1"/>
</dbReference>
<sequence>MAAAAVSLVAGVEIHRRVTAVPADQRGLSTQYYEFEDIEAAPELEPETAPAD</sequence>
<protein>
    <submittedName>
        <fullName evidence="1">Uncharacterized protein</fullName>
    </submittedName>
</protein>
<evidence type="ECO:0000313" key="2">
    <source>
        <dbReference type="Proteomes" id="UP000243542"/>
    </source>
</evidence>
<reference evidence="1 2" key="1">
    <citation type="submission" date="2017-10" db="EMBL/GenBank/DDBJ databases">
        <title>Sequencing the genomes of 1000 actinobacteria strains.</title>
        <authorList>
            <person name="Klenk H.-P."/>
        </authorList>
    </citation>
    <scope>NUCLEOTIDE SEQUENCE [LARGE SCALE GENOMIC DNA]</scope>
    <source>
        <strain evidence="1 2">DSM 46092</strain>
    </source>
</reference>
<gene>
    <name evidence="1" type="ORF">ATK36_3179</name>
</gene>
<evidence type="ECO:0000313" key="1">
    <source>
        <dbReference type="EMBL" id="PFG48105.1"/>
    </source>
</evidence>
<dbReference type="AlphaFoldDB" id="A0A2A9FCF9"/>
<accession>A0A2A9FCF9</accession>
<name>A0A2A9FCF9_9PSEU</name>
<organism evidence="1 2">
    <name type="scientific">Amycolatopsis sulphurea</name>
    <dbReference type="NCBI Taxonomy" id="76022"/>
    <lineage>
        <taxon>Bacteria</taxon>
        <taxon>Bacillati</taxon>
        <taxon>Actinomycetota</taxon>
        <taxon>Actinomycetes</taxon>
        <taxon>Pseudonocardiales</taxon>
        <taxon>Pseudonocardiaceae</taxon>
        <taxon>Amycolatopsis</taxon>
    </lineage>
</organism>